<evidence type="ECO:0000313" key="9">
    <source>
        <dbReference type="Proteomes" id="UP000237365"/>
    </source>
</evidence>
<gene>
    <name evidence="7" type="ORF">C3R40_021540</name>
    <name evidence="8" type="ORF">C3R40_15910</name>
</gene>
<feature type="domain" description="Fimbrial-type adhesion" evidence="6">
    <location>
        <begin position="53"/>
        <end position="204"/>
    </location>
</feature>
<dbReference type="InterPro" id="IPR050263">
    <property type="entry name" value="Bact_Fimbrial_Adh_Pro"/>
</dbReference>
<feature type="signal peptide" evidence="5">
    <location>
        <begin position="1"/>
        <end position="38"/>
    </location>
</feature>
<sequence>MQKMDNGYSNLKGRSLACQAGMVSMLLLVLLAANSAKAEDGNHGVLFVHGALTEGACRLDMVSARQDVWLGETATGNLAKVGERTEPVAFQLRLRDCLRTGAAMQDERRGNKVWDAYQPAVSVSFNAPADADNPRLVKVRGAGGIALRLLDSDKKDVRLGHRSRPQLLAIGSDALNFYVMAERTRAPMVAGAYQAAIDFRMNYD</sequence>
<evidence type="ECO:0000256" key="4">
    <source>
        <dbReference type="ARBA" id="ARBA00023263"/>
    </source>
</evidence>
<dbReference type="GO" id="GO:0043709">
    <property type="term" value="P:cell adhesion involved in single-species biofilm formation"/>
    <property type="evidence" value="ECO:0007669"/>
    <property type="project" value="TreeGrafter"/>
</dbReference>
<evidence type="ECO:0000256" key="1">
    <source>
        <dbReference type="ARBA" id="ARBA00004561"/>
    </source>
</evidence>
<dbReference type="InterPro" id="IPR000259">
    <property type="entry name" value="Adhesion_dom_fimbrial"/>
</dbReference>
<dbReference type="EMBL" id="PQGI02000003">
    <property type="protein sequence ID" value="MEX3189193.1"/>
    <property type="molecule type" value="Genomic_DNA"/>
</dbReference>
<evidence type="ECO:0000259" key="6">
    <source>
        <dbReference type="Pfam" id="PF00419"/>
    </source>
</evidence>
<dbReference type="EMBL" id="PQGI01000012">
    <property type="protein sequence ID" value="POP15845.1"/>
    <property type="molecule type" value="Genomic_DNA"/>
</dbReference>
<dbReference type="PANTHER" id="PTHR33420">
    <property type="entry name" value="FIMBRIAL SUBUNIT ELFA-RELATED"/>
    <property type="match status" value="1"/>
</dbReference>
<comment type="caution">
    <text evidence="8">The sequence shown here is derived from an EMBL/GenBank/DDBJ whole genome shotgun (WGS) entry which is preliminary data.</text>
</comment>
<dbReference type="AlphaFoldDB" id="A0AAP8PTV6"/>
<accession>A0AAP8PTV6</accession>
<protein>
    <submittedName>
        <fullName evidence="7 8">Fimbrial protein</fullName>
    </submittedName>
</protein>
<keyword evidence="4" id="KW-0281">Fimbrium</keyword>
<comment type="subcellular location">
    <subcellularLocation>
        <location evidence="1">Fimbrium</location>
    </subcellularLocation>
</comment>
<dbReference type="RefSeq" id="WP_033641599.1">
    <property type="nucleotide sequence ID" value="NZ_CAMIRL010000003.1"/>
</dbReference>
<organism evidence="8">
    <name type="scientific">Serratia marcescens</name>
    <dbReference type="NCBI Taxonomy" id="615"/>
    <lineage>
        <taxon>Bacteria</taxon>
        <taxon>Pseudomonadati</taxon>
        <taxon>Pseudomonadota</taxon>
        <taxon>Gammaproteobacteria</taxon>
        <taxon>Enterobacterales</taxon>
        <taxon>Yersiniaceae</taxon>
        <taxon>Serratia</taxon>
    </lineage>
</organism>
<proteinExistence type="inferred from homology"/>
<evidence type="ECO:0000256" key="5">
    <source>
        <dbReference type="SAM" id="SignalP"/>
    </source>
</evidence>
<dbReference type="InterPro" id="IPR008966">
    <property type="entry name" value="Adhesion_dom_sf"/>
</dbReference>
<evidence type="ECO:0000256" key="2">
    <source>
        <dbReference type="ARBA" id="ARBA00006671"/>
    </source>
</evidence>
<reference evidence="7 9" key="3">
    <citation type="submission" date="2024-07" db="EMBL/GenBank/DDBJ databases">
        <authorList>
            <person name="Raymann K."/>
        </authorList>
    </citation>
    <scope>NUCLEOTIDE SEQUENCE [LARGE SCALE GENOMIC DNA]</scope>
    <source>
        <strain evidence="7 9">KZ19</strain>
    </source>
</reference>
<dbReference type="GO" id="GO:0009289">
    <property type="term" value="C:pilus"/>
    <property type="evidence" value="ECO:0007669"/>
    <property type="project" value="UniProtKB-SubCell"/>
</dbReference>
<dbReference type="Gene3D" id="2.60.40.1090">
    <property type="entry name" value="Fimbrial-type adhesion domain"/>
    <property type="match status" value="1"/>
</dbReference>
<dbReference type="Pfam" id="PF00419">
    <property type="entry name" value="Fimbrial"/>
    <property type="match status" value="1"/>
</dbReference>
<dbReference type="Proteomes" id="UP000237365">
    <property type="component" value="Unassembled WGS sequence"/>
</dbReference>
<dbReference type="PANTHER" id="PTHR33420:SF3">
    <property type="entry name" value="FIMBRIAL SUBUNIT ELFA"/>
    <property type="match status" value="1"/>
</dbReference>
<evidence type="ECO:0000256" key="3">
    <source>
        <dbReference type="ARBA" id="ARBA00022729"/>
    </source>
</evidence>
<feature type="chain" id="PRO_5042911643" evidence="5">
    <location>
        <begin position="39"/>
        <end position="204"/>
    </location>
</feature>
<evidence type="ECO:0000313" key="8">
    <source>
        <dbReference type="EMBL" id="POP15845.1"/>
    </source>
</evidence>
<dbReference type="SUPFAM" id="SSF49401">
    <property type="entry name" value="Bacterial adhesins"/>
    <property type="match status" value="1"/>
</dbReference>
<keyword evidence="3 5" id="KW-0732">Signal</keyword>
<name>A0AAP8PTV6_SERMA</name>
<comment type="similarity">
    <text evidence="2">Belongs to the fimbrial protein family.</text>
</comment>
<reference evidence="7 9" key="2">
    <citation type="submission" date="2024-07" db="EMBL/GenBank/DDBJ databases">
        <title>Making a pathogen? Evaluating the impact of protist predation on the evolution of virulence in Serratia marcescens.</title>
        <authorList>
            <person name="Hopkins H."/>
            <person name="Lopezguerra C."/>
            <person name="Lau M.-J."/>
        </authorList>
    </citation>
    <scope>NUCLEOTIDE SEQUENCE [LARGE SCALE GENOMIC DNA]</scope>
    <source>
        <strain evidence="7 9">KZ19</strain>
    </source>
</reference>
<evidence type="ECO:0000313" key="7">
    <source>
        <dbReference type="EMBL" id="MEX3189193.1"/>
    </source>
</evidence>
<reference evidence="8" key="1">
    <citation type="submission" date="2018-01" db="EMBL/GenBank/DDBJ databases">
        <title>The opportunistic pathogen Serratia marcescens is an overlooked threat to honeybees.</title>
        <authorList>
            <person name="Raymann K."/>
            <person name="Shaffer Z."/>
            <person name="Coon K."/>
            <person name="Salisbury S."/>
            <person name="Moran N.A."/>
        </authorList>
    </citation>
    <scope>NUCLEOTIDE SEQUENCE [LARGE SCALE GENOMIC DNA]</scope>
    <source>
        <strain evidence="8">KZ19</strain>
    </source>
</reference>
<dbReference type="InterPro" id="IPR036937">
    <property type="entry name" value="Adhesion_dom_fimbrial_sf"/>
</dbReference>